<feature type="signal peptide" evidence="1">
    <location>
        <begin position="1"/>
        <end position="26"/>
    </location>
</feature>
<dbReference type="Pfam" id="PF07007">
    <property type="entry name" value="LprI"/>
    <property type="match status" value="1"/>
</dbReference>
<feature type="domain" description="Lysozyme inhibitor LprI-like N-terminal" evidence="2">
    <location>
        <begin position="36"/>
        <end position="94"/>
    </location>
</feature>
<proteinExistence type="predicted"/>
<dbReference type="Proteomes" id="UP000652760">
    <property type="component" value="Unassembled WGS sequence"/>
</dbReference>
<feature type="chain" id="PRO_5045480420" evidence="1">
    <location>
        <begin position="27"/>
        <end position="233"/>
    </location>
</feature>
<gene>
    <name evidence="3" type="ORF">JHL17_24940</name>
</gene>
<evidence type="ECO:0000259" key="2">
    <source>
        <dbReference type="Pfam" id="PF07007"/>
    </source>
</evidence>
<dbReference type="RefSeq" id="WP_200197338.1">
    <property type="nucleotide sequence ID" value="NZ_JAENHM010000067.1"/>
</dbReference>
<dbReference type="InterPro" id="IPR009739">
    <property type="entry name" value="LprI-like_N"/>
</dbReference>
<evidence type="ECO:0000313" key="3">
    <source>
        <dbReference type="EMBL" id="MBK1840655.1"/>
    </source>
</evidence>
<name>A0ABS1FB56_9PROT</name>
<dbReference type="EMBL" id="JAENHM010000067">
    <property type="protein sequence ID" value="MBK1840655.1"/>
    <property type="molecule type" value="Genomic_DNA"/>
</dbReference>
<protein>
    <submittedName>
        <fullName evidence="3">DUF1311 domain-containing protein</fullName>
    </submittedName>
</protein>
<evidence type="ECO:0000313" key="4">
    <source>
        <dbReference type="Proteomes" id="UP000652760"/>
    </source>
</evidence>
<dbReference type="Gene3D" id="1.20.1270.180">
    <property type="match status" value="1"/>
</dbReference>
<keyword evidence="4" id="KW-1185">Reference proteome</keyword>
<keyword evidence="1" id="KW-0732">Signal</keyword>
<evidence type="ECO:0000256" key="1">
    <source>
        <dbReference type="SAM" id="SignalP"/>
    </source>
</evidence>
<comment type="caution">
    <text evidence="3">The sequence shown here is derived from an EMBL/GenBank/DDBJ whole genome shotgun (WGS) entry which is preliminary data.</text>
</comment>
<sequence length="233" mass="24695">MRFPVTFGGTALALALAFALPSTAMAAAAAQPSFDCAKAATQVEKTICASDALAKADTDIARIYQERLRAFDPATARLLVRDQTRFLASREHVFGPGFGDAKPAKLLLDLLKDRAKFLRGLRLPAGDGLVGHWANVTGLLAIRPGANGHIDIGMDTNEPVTARWVCSLAGTGRVVDGVLEVQVEDGSALRLKREGQAVTVKAVPPTGKTDWMPDYCGMNGSVEGTYFPTAPSK</sequence>
<organism evidence="3 4">
    <name type="scientific">Azospirillum endophyticum</name>
    <dbReference type="NCBI Taxonomy" id="2800326"/>
    <lineage>
        <taxon>Bacteria</taxon>
        <taxon>Pseudomonadati</taxon>
        <taxon>Pseudomonadota</taxon>
        <taxon>Alphaproteobacteria</taxon>
        <taxon>Rhodospirillales</taxon>
        <taxon>Azospirillaceae</taxon>
        <taxon>Azospirillum</taxon>
    </lineage>
</organism>
<reference evidence="4" key="1">
    <citation type="submission" date="2021-01" db="EMBL/GenBank/DDBJ databases">
        <title>Genome public.</title>
        <authorList>
            <person name="Liu C."/>
            <person name="Sun Q."/>
        </authorList>
    </citation>
    <scope>NUCLEOTIDE SEQUENCE [LARGE SCALE GENOMIC DNA]</scope>
    <source>
        <strain evidence="4">YIM B02556</strain>
    </source>
</reference>
<accession>A0ABS1FB56</accession>